<feature type="site" description="Transition state stabilizer" evidence="3">
    <location>
        <position position="23"/>
    </location>
</feature>
<keyword evidence="1 3" id="KW-0808">Transferase</keyword>
<feature type="site" description="Positions MEP for the nucleophilic attack" evidence="3">
    <location>
        <position position="158"/>
    </location>
</feature>
<comment type="similarity">
    <text evidence="3">Belongs to the IspD/TarI cytidylyltransferase family. IspD subfamily.</text>
</comment>
<dbReference type="FunFam" id="3.90.550.10:FF:000003">
    <property type="entry name" value="2-C-methyl-D-erythritol 4-phosphate cytidylyltransferase"/>
    <property type="match status" value="1"/>
</dbReference>
<keyword evidence="7" id="KW-1185">Reference proteome</keyword>
<dbReference type="CDD" id="cd02516">
    <property type="entry name" value="CDP-ME_synthetase"/>
    <property type="match status" value="1"/>
</dbReference>
<dbReference type="EMBL" id="MDUX01000024">
    <property type="protein sequence ID" value="KAF7599272.1"/>
    <property type="molecule type" value="Genomic_DNA"/>
</dbReference>
<proteinExistence type="inferred from homology"/>
<evidence type="ECO:0000256" key="3">
    <source>
        <dbReference type="HAMAP-Rule" id="MF_00108"/>
    </source>
</evidence>
<dbReference type="OrthoDB" id="9806837at2"/>
<dbReference type="SUPFAM" id="SSF53448">
    <property type="entry name" value="Nucleotide-diphospho-sugar transferases"/>
    <property type="match status" value="1"/>
</dbReference>
<organism evidence="5 6">
    <name type="scientific">Candidatus Dactylopiibacterium carminicum</name>
    <dbReference type="NCBI Taxonomy" id="857335"/>
    <lineage>
        <taxon>Bacteria</taxon>
        <taxon>Pseudomonadati</taxon>
        <taxon>Pseudomonadota</taxon>
        <taxon>Betaproteobacteria</taxon>
        <taxon>Rhodocyclales</taxon>
        <taxon>Rhodocyclaceae</taxon>
        <taxon>Candidatus Dactylopiibacterium</taxon>
    </lineage>
</organism>
<gene>
    <name evidence="3" type="primary">ispD</name>
    <name evidence="4" type="ORF">BGI27_08800</name>
    <name evidence="5" type="ORF">CGU29_11520</name>
</gene>
<comment type="catalytic activity">
    <reaction evidence="3">
        <text>2-C-methyl-D-erythritol 4-phosphate + CTP + H(+) = 4-CDP-2-C-methyl-D-erythritol + diphosphate</text>
        <dbReference type="Rhea" id="RHEA:13429"/>
        <dbReference type="ChEBI" id="CHEBI:15378"/>
        <dbReference type="ChEBI" id="CHEBI:33019"/>
        <dbReference type="ChEBI" id="CHEBI:37563"/>
        <dbReference type="ChEBI" id="CHEBI:57823"/>
        <dbReference type="ChEBI" id="CHEBI:58262"/>
        <dbReference type="EC" id="2.7.7.60"/>
    </reaction>
</comment>
<dbReference type="Proteomes" id="UP000216107">
    <property type="component" value="Unassembled WGS sequence"/>
</dbReference>
<evidence type="ECO:0000313" key="5">
    <source>
        <dbReference type="EMBL" id="PAS92434.1"/>
    </source>
</evidence>
<reference evidence="5 6" key="2">
    <citation type="submission" date="2017-07" db="EMBL/GenBank/DDBJ databases">
        <title>Candidatus Dactylopiibacterium carminicum, a nitrogen-fixing symbiont of the cochineal insect Dactylopius coccus and Dactylopius opuntiae (Hemiptera: Coccoidea: Dactylopiidae).</title>
        <authorList>
            <person name="Vera A."/>
        </authorList>
    </citation>
    <scope>NUCLEOTIDE SEQUENCE [LARGE SCALE GENOMIC DNA]</scope>
    <source>
        <strain evidence="5 6">NFDCM</strain>
    </source>
</reference>
<dbReference type="HAMAP" id="MF_00108">
    <property type="entry name" value="IspD"/>
    <property type="match status" value="1"/>
</dbReference>
<dbReference type="UniPathway" id="UPA00056">
    <property type="reaction ID" value="UER00093"/>
</dbReference>
<comment type="pathway">
    <text evidence="3">Isoprenoid biosynthesis; isopentenyl diphosphate biosynthesis via DXP pathway; isopentenyl diphosphate from 1-deoxy-D-xylulose 5-phosphate: step 2/6.</text>
</comment>
<dbReference type="RefSeq" id="WP_095524515.1">
    <property type="nucleotide sequence ID" value="NZ_MDUX01000024.1"/>
</dbReference>
<dbReference type="EMBL" id="NMRN01000038">
    <property type="protein sequence ID" value="PAS92434.1"/>
    <property type="molecule type" value="Genomic_DNA"/>
</dbReference>
<evidence type="ECO:0000313" key="6">
    <source>
        <dbReference type="Proteomes" id="UP000216107"/>
    </source>
</evidence>
<accession>A0A272EQR9</accession>
<dbReference type="Pfam" id="PF01128">
    <property type="entry name" value="IspD"/>
    <property type="match status" value="1"/>
</dbReference>
<evidence type="ECO:0000256" key="1">
    <source>
        <dbReference type="ARBA" id="ARBA00022679"/>
    </source>
</evidence>
<feature type="site" description="Positions MEP for the nucleophilic attack" evidence="3">
    <location>
        <position position="210"/>
    </location>
</feature>
<name>A0A272EQR9_9RHOO</name>
<keyword evidence="2 3" id="KW-0548">Nucleotidyltransferase</keyword>
<evidence type="ECO:0000313" key="4">
    <source>
        <dbReference type="EMBL" id="KAF7599272.1"/>
    </source>
</evidence>
<dbReference type="GO" id="GO:0019288">
    <property type="term" value="P:isopentenyl diphosphate biosynthetic process, methylerythritol 4-phosphate pathway"/>
    <property type="evidence" value="ECO:0007669"/>
    <property type="project" value="UniProtKB-UniRule"/>
</dbReference>
<dbReference type="Proteomes" id="UP000623509">
    <property type="component" value="Unassembled WGS sequence"/>
</dbReference>
<comment type="function">
    <text evidence="3">Catalyzes the formation of 4-diphosphocytidyl-2-C-methyl-D-erythritol from CTP and 2-C-methyl-D-erythritol 4-phosphate (MEP).</text>
</comment>
<sequence length="230" mass="24944">MSRHFAIVPAAGSGSRMGAERPKQYLMLAGKPLLWHALATLCAVTRIEQVCVVLSPEDEWWAAFDWILPGDKLRVLRVGGATRAESVTNALQRLEGEVRADDWMLVHDAARACLDVAQVDALIDTLAEDEIGGLLAQPVADTLKRANVDVRVAATISREAMWQAQTPQMFRHGLLLRALTMAQGVTDEAGAVEALGLAPRLVAADATNFKVTYPQDLALAEIILRARGKT</sequence>
<dbReference type="Gene3D" id="3.90.550.10">
    <property type="entry name" value="Spore Coat Polysaccharide Biosynthesis Protein SpsA, Chain A"/>
    <property type="match status" value="1"/>
</dbReference>
<dbReference type="NCBIfam" id="TIGR00453">
    <property type="entry name" value="ispD"/>
    <property type="match status" value="1"/>
</dbReference>
<comment type="caution">
    <text evidence="5">The sequence shown here is derived from an EMBL/GenBank/DDBJ whole genome shotgun (WGS) entry which is preliminary data.</text>
</comment>
<dbReference type="PANTHER" id="PTHR32125">
    <property type="entry name" value="2-C-METHYL-D-ERYTHRITOL 4-PHOSPHATE CYTIDYLYLTRANSFERASE, CHLOROPLASTIC"/>
    <property type="match status" value="1"/>
</dbReference>
<dbReference type="InterPro" id="IPR050088">
    <property type="entry name" value="IspD/TarI_cytidylyltransf_bact"/>
</dbReference>
<dbReference type="InterPro" id="IPR001228">
    <property type="entry name" value="IspD"/>
</dbReference>
<dbReference type="GO" id="GO:0050518">
    <property type="term" value="F:2-C-methyl-D-erythritol 4-phosphate cytidylyltransferase activity"/>
    <property type="evidence" value="ECO:0007669"/>
    <property type="project" value="UniProtKB-UniRule"/>
</dbReference>
<dbReference type="InterPro" id="IPR029044">
    <property type="entry name" value="Nucleotide-diphossugar_trans"/>
</dbReference>
<keyword evidence="3" id="KW-0414">Isoprene biosynthesis</keyword>
<dbReference type="EC" id="2.7.7.60" evidence="3"/>
<protein>
    <recommendedName>
        <fullName evidence="3">2-C-methyl-D-erythritol 4-phosphate cytidylyltransferase</fullName>
        <ecNumber evidence="3">2.7.7.60</ecNumber>
    </recommendedName>
    <alternativeName>
        <fullName evidence="3">4-diphosphocytidyl-2C-methyl-D-erythritol synthase</fullName>
    </alternativeName>
    <alternativeName>
        <fullName evidence="3">MEP cytidylyltransferase</fullName>
        <shortName evidence="3">MCT</shortName>
    </alternativeName>
</protein>
<dbReference type="AlphaFoldDB" id="A0A272EQR9"/>
<dbReference type="InterPro" id="IPR034683">
    <property type="entry name" value="IspD/TarI"/>
</dbReference>
<feature type="site" description="Transition state stabilizer" evidence="3">
    <location>
        <position position="16"/>
    </location>
</feature>
<evidence type="ECO:0000313" key="7">
    <source>
        <dbReference type="Proteomes" id="UP000623509"/>
    </source>
</evidence>
<reference evidence="4 7" key="1">
    <citation type="submission" date="2016-08" db="EMBL/GenBank/DDBJ databases">
        <title>Candidatus Dactylopiibacterium carminicum genome sequence.</title>
        <authorList>
            <person name="Ramirez-Puebla S.T."/>
            <person name="Ormeno-Orrillo E."/>
            <person name="Vera-Ponce De Leon A."/>
            <person name="Luis L."/>
            <person name="Sanchez-Flores A."/>
            <person name="Monica R."/>
            <person name="Martinez-Romero E."/>
        </authorList>
    </citation>
    <scope>NUCLEOTIDE SEQUENCE [LARGE SCALE GENOMIC DNA]</scope>
    <source>
        <strain evidence="4">END1</strain>
    </source>
</reference>
<evidence type="ECO:0000256" key="2">
    <source>
        <dbReference type="ARBA" id="ARBA00022695"/>
    </source>
</evidence>
<dbReference type="PANTHER" id="PTHR32125:SF4">
    <property type="entry name" value="2-C-METHYL-D-ERYTHRITOL 4-PHOSPHATE CYTIDYLYLTRANSFERASE, CHLOROPLASTIC"/>
    <property type="match status" value="1"/>
</dbReference>